<dbReference type="EMBL" id="CP006696">
    <property type="protein sequence ID" value="AIC11513.1"/>
    <property type="molecule type" value="Genomic_DNA"/>
</dbReference>
<organism evidence="1 2">
    <name type="scientific">Xylella fastidiosa subsp. sandyi Ann-1</name>
    <dbReference type="NCBI Taxonomy" id="155920"/>
    <lineage>
        <taxon>Bacteria</taxon>
        <taxon>Pseudomonadati</taxon>
        <taxon>Pseudomonadota</taxon>
        <taxon>Gammaproteobacteria</taxon>
        <taxon>Lysobacterales</taxon>
        <taxon>Lysobacteraceae</taxon>
        <taxon>Xylella</taxon>
    </lineage>
</organism>
<gene>
    <name evidence="1" type="ORF">D934_10225</name>
</gene>
<dbReference type="HOGENOM" id="CLU_3049501_0_0_6"/>
<name>A0A060H7G7_XYLFS</name>
<dbReference type="Proteomes" id="UP000027215">
    <property type="component" value="Chromosome"/>
</dbReference>
<protein>
    <submittedName>
        <fullName evidence="1">Uncharacterized protein</fullName>
    </submittedName>
</protein>
<evidence type="ECO:0000313" key="1">
    <source>
        <dbReference type="EMBL" id="AIC11513.1"/>
    </source>
</evidence>
<evidence type="ECO:0000313" key="2">
    <source>
        <dbReference type="Proteomes" id="UP000027215"/>
    </source>
</evidence>
<reference evidence="1 2" key="1">
    <citation type="submission" date="2013-08" db="EMBL/GenBank/DDBJ databases">
        <authorList>
            <person name="Stouthamer R."/>
            <person name="Nunney L."/>
        </authorList>
    </citation>
    <scope>NUCLEOTIDE SEQUENCE [LARGE SCALE GENOMIC DNA]</scope>
    <source>
        <strain evidence="2">ann-1</strain>
    </source>
</reference>
<sequence>MVVVAVVLNGGDVNPVGASDYVLFIFCLVGQIMYRELDGDAAPARIYFWLRTGR</sequence>
<proteinExistence type="predicted"/>
<dbReference type="AlphaFoldDB" id="A0A060H7G7"/>
<dbReference type="KEGG" id="xfs:D934_10225"/>
<accession>A0A060H7G7</accession>